<dbReference type="InterPro" id="IPR011009">
    <property type="entry name" value="Kinase-like_dom_sf"/>
</dbReference>
<dbReference type="Proteomes" id="UP001177003">
    <property type="component" value="Chromosome 8"/>
</dbReference>
<evidence type="ECO:0000256" key="3">
    <source>
        <dbReference type="ARBA" id="ARBA00022527"/>
    </source>
</evidence>
<dbReference type="InterPro" id="IPR008271">
    <property type="entry name" value="Ser/Thr_kinase_AS"/>
</dbReference>
<evidence type="ECO:0000259" key="10">
    <source>
        <dbReference type="PROSITE" id="PS50011"/>
    </source>
</evidence>
<dbReference type="FunFam" id="1.10.510.10:FF:000095">
    <property type="entry name" value="protein STRUBBELIG-RECEPTOR FAMILY 8"/>
    <property type="match status" value="1"/>
</dbReference>
<evidence type="ECO:0000256" key="4">
    <source>
        <dbReference type="ARBA" id="ARBA00022679"/>
    </source>
</evidence>
<dbReference type="EMBL" id="OX465084">
    <property type="protein sequence ID" value="CAI9296330.1"/>
    <property type="molecule type" value="Genomic_DNA"/>
</dbReference>
<dbReference type="GO" id="GO:0005886">
    <property type="term" value="C:plasma membrane"/>
    <property type="evidence" value="ECO:0007669"/>
    <property type="project" value="UniProtKB-SubCell"/>
</dbReference>
<evidence type="ECO:0000256" key="8">
    <source>
        <dbReference type="PROSITE-ProRule" id="PRU10141"/>
    </source>
</evidence>
<evidence type="ECO:0000256" key="6">
    <source>
        <dbReference type="ARBA" id="ARBA00022777"/>
    </source>
</evidence>
<dbReference type="AlphaFoldDB" id="A0AA35ZP68"/>
<dbReference type="SMART" id="SM00220">
    <property type="entry name" value="S_TKc"/>
    <property type="match status" value="1"/>
</dbReference>
<proteinExistence type="predicted"/>
<dbReference type="FunFam" id="3.30.200.20:FF:000039">
    <property type="entry name" value="receptor-like protein kinase FERONIA"/>
    <property type="match status" value="1"/>
</dbReference>
<sequence length="802" mass="89767">MLNMTSQPKILIYWPLNPRSFIFPFFDLEENDGEQKNSFLSLPLDQQSPHEEHDQRTDSSSSSSLDKPCRLFSLAEIKLATHDFDDAFVIGKGGFGKVYKGKIEFGEEGIDVAIKRLNLDSNQGVTEFKAEIEMLSKFRHSHIVSLLGYHEGSDKREMILVYEYMPNGSLEDHLHKRRAKYGSKCSLLTWVQRLNICIGAARGLDYLHSGTSLQSTVIHRDIKSSNILLDQNLAAKISDFGLSTIGPANQVGTTNLYTNQIRGTFGYIDSEYYTTHRLTRKSDVYAFGVVLLEVLCGRPALDFTLGEEQHSLAVWAKDCIKEGKIDRIIDPCLRGKITANCLKEFGRIASECILTRSKDRPTMTKVVARLEFVLTLASQKHGGATIAEKVWSLFPLKIPVNGKNYRLRKKWSDYNKSKRIILDKDMTEGSNEGKDNSVIVVDPTKPAAEGSNGTINKRVITEEPIMTAEERSSNCIKEGGAIINKLATTTVECHDTKAQPSSSQMGTHNLMIFTFDEVKRATRNFLPSELLGVSDGASVYKGWVESASYAPSVLGVGIAVAIKISNTDNARSHKEWQAELKRGRVSHPNLVKLLGYSSEGRMGVLIHGYIPNRNFLDIFHRRRVAWDKTMKIAIGVAKGLAFLHTDKRTPLYRTFNPSNILLNEDDEAQLYFGWASLSRVRGSFSTTRYNPPEYMATGCWYVRSDVYAFGVTMLDMIAGLGFLDNKQCSSPESLMERATPILSENYILQKIFEKRLGQGNTPKGAIKVAELILNCLKIAPKNRPSMKEIVATLEGINAIEIR</sequence>
<feature type="region of interest" description="Disordered" evidence="9">
    <location>
        <begin position="44"/>
        <end position="66"/>
    </location>
</feature>
<keyword evidence="5 8" id="KW-0547">Nucleotide-binding</keyword>
<dbReference type="PANTHER" id="PTHR45621">
    <property type="entry name" value="OS01G0588500 PROTEIN-RELATED"/>
    <property type="match status" value="1"/>
</dbReference>
<evidence type="ECO:0000256" key="9">
    <source>
        <dbReference type="SAM" id="MobiDB-lite"/>
    </source>
</evidence>
<evidence type="ECO:0000256" key="2">
    <source>
        <dbReference type="ARBA" id="ARBA00022475"/>
    </source>
</evidence>
<keyword evidence="4" id="KW-0808">Transferase</keyword>
<feature type="compositionally biased region" description="Basic and acidic residues" evidence="9">
    <location>
        <begin position="48"/>
        <end position="57"/>
    </location>
</feature>
<evidence type="ECO:0000256" key="5">
    <source>
        <dbReference type="ARBA" id="ARBA00022741"/>
    </source>
</evidence>
<dbReference type="InterPro" id="IPR001245">
    <property type="entry name" value="Ser-Thr/Tyr_kinase_cat_dom"/>
</dbReference>
<keyword evidence="3" id="KW-0723">Serine/threonine-protein kinase</keyword>
<evidence type="ECO:0000256" key="1">
    <source>
        <dbReference type="ARBA" id="ARBA00004236"/>
    </source>
</evidence>
<comment type="subcellular location">
    <subcellularLocation>
        <location evidence="1">Cell membrane</location>
    </subcellularLocation>
</comment>
<feature type="domain" description="Protein kinase" evidence="10">
    <location>
        <begin position="525"/>
        <end position="796"/>
    </location>
</feature>
<keyword evidence="2" id="KW-0472">Membrane</keyword>
<dbReference type="Gene3D" id="3.30.200.20">
    <property type="entry name" value="Phosphorylase Kinase, domain 1"/>
    <property type="match status" value="2"/>
</dbReference>
<dbReference type="Pfam" id="PF07714">
    <property type="entry name" value="PK_Tyr_Ser-Thr"/>
    <property type="match status" value="2"/>
</dbReference>
<name>A0AA35ZP68_LACSI</name>
<accession>A0AA35ZP68</accession>
<keyword evidence="12" id="KW-1185">Reference proteome</keyword>
<keyword evidence="6" id="KW-0418">Kinase</keyword>
<keyword evidence="7 8" id="KW-0067">ATP-binding</keyword>
<dbReference type="PROSITE" id="PS50011">
    <property type="entry name" value="PROTEIN_KINASE_DOM"/>
    <property type="match status" value="2"/>
</dbReference>
<dbReference type="CDD" id="cd14066">
    <property type="entry name" value="STKc_IRAK"/>
    <property type="match status" value="1"/>
</dbReference>
<dbReference type="SUPFAM" id="SSF56112">
    <property type="entry name" value="Protein kinase-like (PK-like)"/>
    <property type="match status" value="2"/>
</dbReference>
<protein>
    <recommendedName>
        <fullName evidence="10">Protein kinase domain-containing protein</fullName>
    </recommendedName>
</protein>
<gene>
    <name evidence="11" type="ORF">LSALG_LOCUS35207</name>
</gene>
<evidence type="ECO:0000313" key="11">
    <source>
        <dbReference type="EMBL" id="CAI9296330.1"/>
    </source>
</evidence>
<dbReference type="InterPro" id="IPR050823">
    <property type="entry name" value="Plant_Ser_Thr_Prot_Kinase"/>
</dbReference>
<keyword evidence="2" id="KW-1003">Cell membrane</keyword>
<dbReference type="GO" id="GO:0005524">
    <property type="term" value="F:ATP binding"/>
    <property type="evidence" value="ECO:0007669"/>
    <property type="project" value="UniProtKB-UniRule"/>
</dbReference>
<evidence type="ECO:0000256" key="7">
    <source>
        <dbReference type="ARBA" id="ARBA00022840"/>
    </source>
</evidence>
<reference evidence="11" key="1">
    <citation type="submission" date="2023-04" db="EMBL/GenBank/DDBJ databases">
        <authorList>
            <person name="Vijverberg K."/>
            <person name="Xiong W."/>
            <person name="Schranz E."/>
        </authorList>
    </citation>
    <scope>NUCLEOTIDE SEQUENCE</scope>
</reference>
<dbReference type="PROSITE" id="PS00108">
    <property type="entry name" value="PROTEIN_KINASE_ST"/>
    <property type="match status" value="1"/>
</dbReference>
<feature type="binding site" evidence="8">
    <location>
        <position position="115"/>
    </location>
    <ligand>
        <name>ATP</name>
        <dbReference type="ChEBI" id="CHEBI:30616"/>
    </ligand>
</feature>
<dbReference type="PROSITE" id="PS00107">
    <property type="entry name" value="PROTEIN_KINASE_ATP"/>
    <property type="match status" value="1"/>
</dbReference>
<dbReference type="InterPro" id="IPR000719">
    <property type="entry name" value="Prot_kinase_dom"/>
</dbReference>
<evidence type="ECO:0000313" key="12">
    <source>
        <dbReference type="Proteomes" id="UP001177003"/>
    </source>
</evidence>
<organism evidence="11 12">
    <name type="scientific">Lactuca saligna</name>
    <name type="common">Willowleaf lettuce</name>
    <dbReference type="NCBI Taxonomy" id="75948"/>
    <lineage>
        <taxon>Eukaryota</taxon>
        <taxon>Viridiplantae</taxon>
        <taxon>Streptophyta</taxon>
        <taxon>Embryophyta</taxon>
        <taxon>Tracheophyta</taxon>
        <taxon>Spermatophyta</taxon>
        <taxon>Magnoliopsida</taxon>
        <taxon>eudicotyledons</taxon>
        <taxon>Gunneridae</taxon>
        <taxon>Pentapetalae</taxon>
        <taxon>asterids</taxon>
        <taxon>campanulids</taxon>
        <taxon>Asterales</taxon>
        <taxon>Asteraceae</taxon>
        <taxon>Cichorioideae</taxon>
        <taxon>Cichorieae</taxon>
        <taxon>Lactucinae</taxon>
        <taxon>Lactuca</taxon>
    </lineage>
</organism>
<dbReference type="Gene3D" id="1.10.510.10">
    <property type="entry name" value="Transferase(Phosphotransferase) domain 1"/>
    <property type="match status" value="2"/>
</dbReference>
<feature type="domain" description="Protein kinase" evidence="10">
    <location>
        <begin position="84"/>
        <end position="373"/>
    </location>
</feature>
<dbReference type="GO" id="GO:0004674">
    <property type="term" value="F:protein serine/threonine kinase activity"/>
    <property type="evidence" value="ECO:0007669"/>
    <property type="project" value="UniProtKB-KW"/>
</dbReference>
<dbReference type="InterPro" id="IPR017441">
    <property type="entry name" value="Protein_kinase_ATP_BS"/>
</dbReference>